<dbReference type="Proteomes" id="UP001328107">
    <property type="component" value="Unassembled WGS sequence"/>
</dbReference>
<keyword evidence="4" id="KW-1185">Reference proteome</keyword>
<keyword evidence="1" id="KW-0472">Membrane</keyword>
<dbReference type="AlphaFoldDB" id="A0AAN5D8I2"/>
<name>A0AAN5D8I2_9BILA</name>
<feature type="domain" description="Acyltransferase 3" evidence="2">
    <location>
        <begin position="1"/>
        <end position="172"/>
    </location>
</feature>
<dbReference type="Pfam" id="PF01757">
    <property type="entry name" value="Acyl_transf_3"/>
    <property type="match status" value="1"/>
</dbReference>
<feature type="non-terminal residue" evidence="3">
    <location>
        <position position="1"/>
    </location>
</feature>
<evidence type="ECO:0000313" key="3">
    <source>
        <dbReference type="EMBL" id="GMR58818.1"/>
    </source>
</evidence>
<keyword evidence="1" id="KW-0812">Transmembrane</keyword>
<reference evidence="4" key="1">
    <citation type="submission" date="2022-10" db="EMBL/GenBank/DDBJ databases">
        <title>Genome assembly of Pristionchus species.</title>
        <authorList>
            <person name="Yoshida K."/>
            <person name="Sommer R.J."/>
        </authorList>
    </citation>
    <scope>NUCLEOTIDE SEQUENCE [LARGE SCALE GENOMIC DNA]</scope>
    <source>
        <strain evidence="4">RS5460</strain>
    </source>
</reference>
<dbReference type="GO" id="GO:0016020">
    <property type="term" value="C:membrane"/>
    <property type="evidence" value="ECO:0007669"/>
    <property type="project" value="TreeGrafter"/>
</dbReference>
<feature type="transmembrane region" description="Helical" evidence="1">
    <location>
        <begin position="127"/>
        <end position="147"/>
    </location>
</feature>
<feature type="non-terminal residue" evidence="3">
    <location>
        <position position="173"/>
    </location>
</feature>
<evidence type="ECO:0000256" key="1">
    <source>
        <dbReference type="SAM" id="Phobius"/>
    </source>
</evidence>
<feature type="transmembrane region" description="Helical" evidence="1">
    <location>
        <begin position="7"/>
        <end position="40"/>
    </location>
</feature>
<proteinExistence type="predicted"/>
<gene>
    <name evidence="3" type="ORF">PMAYCL1PPCAC_29013</name>
</gene>
<evidence type="ECO:0000259" key="2">
    <source>
        <dbReference type="Pfam" id="PF01757"/>
    </source>
</evidence>
<comment type="caution">
    <text evidence="3">The sequence shown here is derived from an EMBL/GenBank/DDBJ whole genome shotgun (WGS) entry which is preliminary data.</text>
</comment>
<organism evidence="3 4">
    <name type="scientific">Pristionchus mayeri</name>
    <dbReference type="NCBI Taxonomy" id="1317129"/>
    <lineage>
        <taxon>Eukaryota</taxon>
        <taxon>Metazoa</taxon>
        <taxon>Ecdysozoa</taxon>
        <taxon>Nematoda</taxon>
        <taxon>Chromadorea</taxon>
        <taxon>Rhabditida</taxon>
        <taxon>Rhabditina</taxon>
        <taxon>Diplogasteromorpha</taxon>
        <taxon>Diplogasteroidea</taxon>
        <taxon>Neodiplogasteridae</taxon>
        <taxon>Pristionchus</taxon>
    </lineage>
</organism>
<dbReference type="InterPro" id="IPR050879">
    <property type="entry name" value="Acyltransferase_3"/>
</dbReference>
<dbReference type="GO" id="GO:0016747">
    <property type="term" value="F:acyltransferase activity, transferring groups other than amino-acyl groups"/>
    <property type="evidence" value="ECO:0007669"/>
    <property type="project" value="InterPro"/>
</dbReference>
<evidence type="ECO:0000313" key="4">
    <source>
        <dbReference type="Proteomes" id="UP001328107"/>
    </source>
</evidence>
<dbReference type="GO" id="GO:0000271">
    <property type="term" value="P:polysaccharide biosynthetic process"/>
    <property type="evidence" value="ECO:0007669"/>
    <property type="project" value="TreeGrafter"/>
</dbReference>
<accession>A0AAN5D8I2</accession>
<sequence length="173" mass="19791">IEGLRAWAVIFVVFFHFFPSLFPFGYLGVDVFFVLSGFLISLVLENKPVSISTYTNFYFKRIREKSALRASLFITNLKGDNEGEDYFRELEKVDDFYTHTWSLSVEIQFYLIAPLILHALKPSCSDSFLPIGYLMALAGLSFVYSKVVVPSTAFYSTIARLWQFISGAIAFRL</sequence>
<dbReference type="PANTHER" id="PTHR23028:SF127">
    <property type="entry name" value="ACYL_TRANSF_3 DOMAIN-CONTAINING PROTEIN-RELATED"/>
    <property type="match status" value="1"/>
</dbReference>
<dbReference type="PANTHER" id="PTHR23028">
    <property type="entry name" value="ACETYLTRANSFERASE"/>
    <property type="match status" value="1"/>
</dbReference>
<keyword evidence="1" id="KW-1133">Transmembrane helix</keyword>
<dbReference type="EMBL" id="BTRK01000006">
    <property type="protein sequence ID" value="GMR58818.1"/>
    <property type="molecule type" value="Genomic_DNA"/>
</dbReference>
<dbReference type="InterPro" id="IPR002656">
    <property type="entry name" value="Acyl_transf_3_dom"/>
</dbReference>
<protein>
    <recommendedName>
        <fullName evidence="2">Acyltransferase 3 domain-containing protein</fullName>
    </recommendedName>
</protein>